<dbReference type="EC" id="2.6.1.85" evidence="1"/>
<dbReference type="AlphaFoldDB" id="A0A7W0C6A1"/>
<reference evidence="5 6" key="1">
    <citation type="submission" date="2020-07" db="EMBL/GenBank/DDBJ databases">
        <title>Genomic Encyclopedia of Type Strains, Phase IV (KMG-IV): sequencing the most valuable type-strain genomes for metagenomic binning, comparative biology and taxonomic classification.</title>
        <authorList>
            <person name="Goeker M."/>
        </authorList>
    </citation>
    <scope>NUCLEOTIDE SEQUENCE [LARGE SCALE GENOMIC DNA]</scope>
    <source>
        <strain evidence="5 6">DSM 17721</strain>
    </source>
</reference>
<dbReference type="PANTHER" id="PTHR11236">
    <property type="entry name" value="AMINOBENZOATE/ANTHRANILATE SYNTHASE"/>
    <property type="match status" value="1"/>
</dbReference>
<proteinExistence type="predicted"/>
<dbReference type="Pfam" id="PF04715">
    <property type="entry name" value="Anth_synt_I_N"/>
    <property type="match status" value="1"/>
</dbReference>
<dbReference type="CDD" id="cd00449">
    <property type="entry name" value="PLPDE_IV"/>
    <property type="match status" value="1"/>
</dbReference>
<evidence type="ECO:0000259" key="4">
    <source>
        <dbReference type="Pfam" id="PF04715"/>
    </source>
</evidence>
<dbReference type="SUPFAM" id="SSF56752">
    <property type="entry name" value="D-aminoacid aminotransferase-like PLP-dependent enzymes"/>
    <property type="match status" value="1"/>
</dbReference>
<accession>A0A7W0C6A1</accession>
<keyword evidence="6" id="KW-1185">Reference proteome</keyword>
<dbReference type="InterPro" id="IPR043132">
    <property type="entry name" value="BCAT-like_C"/>
</dbReference>
<dbReference type="SUPFAM" id="SSF56322">
    <property type="entry name" value="ADC synthase"/>
    <property type="match status" value="1"/>
</dbReference>
<dbReference type="PRINTS" id="PR00095">
    <property type="entry name" value="ANTSNTHASEI"/>
</dbReference>
<name>A0A7W0C6A1_9BACT</name>
<dbReference type="Proteomes" id="UP000525298">
    <property type="component" value="Unassembled WGS sequence"/>
</dbReference>
<dbReference type="InterPro" id="IPR005801">
    <property type="entry name" value="ADC_synthase"/>
</dbReference>
<feature type="domain" description="Anthranilate synthase component I N-terminal" evidence="4">
    <location>
        <begin position="30"/>
        <end position="162"/>
    </location>
</feature>
<dbReference type="InterPro" id="IPR005802">
    <property type="entry name" value="ADC_synth_comp_1"/>
</dbReference>
<dbReference type="Gene3D" id="3.60.120.10">
    <property type="entry name" value="Anthranilate synthase"/>
    <property type="match status" value="1"/>
</dbReference>
<evidence type="ECO:0000313" key="6">
    <source>
        <dbReference type="Proteomes" id="UP000525298"/>
    </source>
</evidence>
<evidence type="ECO:0000313" key="5">
    <source>
        <dbReference type="EMBL" id="MBA2879954.1"/>
    </source>
</evidence>
<dbReference type="InterPro" id="IPR006805">
    <property type="entry name" value="Anth_synth_I_N"/>
</dbReference>
<dbReference type="GO" id="GO:0046820">
    <property type="term" value="F:4-amino-4-deoxychorismate synthase activity"/>
    <property type="evidence" value="ECO:0007669"/>
    <property type="project" value="UniProtKB-EC"/>
</dbReference>
<dbReference type="NCBIfam" id="TIGR00553">
    <property type="entry name" value="pabB"/>
    <property type="match status" value="1"/>
</dbReference>
<dbReference type="PANTHER" id="PTHR11236:SF50">
    <property type="entry name" value="AMINODEOXYCHORISMATE SYNTHASE COMPONENT 1"/>
    <property type="match status" value="1"/>
</dbReference>
<dbReference type="InterPro" id="IPR019999">
    <property type="entry name" value="Anth_synth_I-like"/>
</dbReference>
<evidence type="ECO:0000259" key="3">
    <source>
        <dbReference type="Pfam" id="PF00425"/>
    </source>
</evidence>
<protein>
    <recommendedName>
        <fullName evidence="1">aminodeoxychorismate synthase</fullName>
        <ecNumber evidence="1">2.6.1.85</ecNumber>
    </recommendedName>
</protein>
<organism evidence="5 6">
    <name type="scientific">Desulfosalsimonas propionicica</name>
    <dbReference type="NCBI Taxonomy" id="332175"/>
    <lineage>
        <taxon>Bacteria</taxon>
        <taxon>Pseudomonadati</taxon>
        <taxon>Thermodesulfobacteriota</taxon>
        <taxon>Desulfobacteria</taxon>
        <taxon>Desulfobacterales</taxon>
        <taxon>Desulfosalsimonadaceae</taxon>
        <taxon>Desulfosalsimonas</taxon>
    </lineage>
</organism>
<dbReference type="Pfam" id="PF00425">
    <property type="entry name" value="Chorismate_bind"/>
    <property type="match status" value="1"/>
</dbReference>
<dbReference type="InterPro" id="IPR015890">
    <property type="entry name" value="Chorismate_C"/>
</dbReference>
<dbReference type="Gene3D" id="3.30.470.10">
    <property type="match status" value="1"/>
</dbReference>
<evidence type="ECO:0000256" key="1">
    <source>
        <dbReference type="ARBA" id="ARBA00013139"/>
    </source>
</evidence>
<dbReference type="Gene3D" id="3.20.10.10">
    <property type="entry name" value="D-amino Acid Aminotransferase, subunit A, domain 2"/>
    <property type="match status" value="1"/>
</dbReference>
<dbReference type="EMBL" id="JACDUS010000001">
    <property type="protein sequence ID" value="MBA2879954.1"/>
    <property type="molecule type" value="Genomic_DNA"/>
</dbReference>
<evidence type="ECO:0000256" key="2">
    <source>
        <dbReference type="ARBA" id="ARBA00022679"/>
    </source>
</evidence>
<dbReference type="GO" id="GO:0000162">
    <property type="term" value="P:L-tryptophan biosynthetic process"/>
    <property type="evidence" value="ECO:0007669"/>
    <property type="project" value="TreeGrafter"/>
</dbReference>
<comment type="caution">
    <text evidence="5">The sequence shown here is derived from an EMBL/GenBank/DDBJ whole genome shotgun (WGS) entry which is preliminary data.</text>
</comment>
<keyword evidence="5" id="KW-0032">Aminotransferase</keyword>
<sequence length="756" mass="83212">MINDLQTQISGFAGGIDRVCTETIDLKEPFVDTAARFADLAGTVVLASGTDHDAARYHILAARPWLTYRFDGVYARLETNDDTLCVKADPLEVLRALLQTCAVGQSCPDLPLCAGLLGYLSYDLKNRIENLPRTAVDDQGLPEICLYAPSVLMICDRHRQTTRLCIPQRSKTGQTGPARARDWFLAQTDRPVQCLEAGFSGGSTGFISPFTRRTYMEAVETIKDYIVSGDIYQVNFSQRFETDFSGHPYAMFARLFADAPAPFYAYVHAGDHWIVSTSPERFVCKTGALVETRPIKGTRPRSETPATDRALAEELQSSAKDDAELSMIVDLMRNDLGRVCAAGTVEVAAHKRLEAWPNVFHLVSVIRGRLAENKGSVDLIRAAFPGGSVTGCPRIRAMEIIDELEPACRHVYTGSIGYIGFDGQMDLSIAIRTAVIRGSRMFFSVGGGVVFDSDPASEYEETLHKGRSVMSVFSGAGRVEDRRPRIWLNGMIVSETDARVPVTDPGVQYGYGFFETIRVENNQIHLADAHLERFFRTWQALFNTPVPDLSWQTIISRVVAANNLAKQVCAVKLLAAARQEENRVDRPPHLMVSAASYVHRLEQAGKPALDLATYPCFRQTPMADHKTLNYLYYLMAGKWARRQGADEAVICNPDGSVSETNTANLLAVYGKTVICPSSAHVLAGVMEQAVTQQLQKSGFFIRRKPVTVQSLIDADLVLVTNSLMGPVGVRSVDGRALACDPEWVAALRSSVLSDFS</sequence>
<gene>
    <name evidence="5" type="ORF">HNR65_000261</name>
</gene>
<dbReference type="Pfam" id="PF01063">
    <property type="entry name" value="Aminotran_4"/>
    <property type="match status" value="1"/>
</dbReference>
<dbReference type="RefSeq" id="WP_181549634.1">
    <property type="nucleotide sequence ID" value="NZ_JACDUS010000001.1"/>
</dbReference>
<dbReference type="GO" id="GO:0009396">
    <property type="term" value="P:folic acid-containing compound biosynthetic process"/>
    <property type="evidence" value="ECO:0007669"/>
    <property type="project" value="InterPro"/>
</dbReference>
<dbReference type="InterPro" id="IPR036038">
    <property type="entry name" value="Aminotransferase-like"/>
</dbReference>
<dbReference type="InterPro" id="IPR001544">
    <property type="entry name" value="Aminotrans_IV"/>
</dbReference>
<keyword evidence="2 5" id="KW-0808">Transferase</keyword>
<feature type="domain" description="Chorismate-utilising enzyme C-terminal" evidence="3">
    <location>
        <begin position="212"/>
        <end position="465"/>
    </location>
</feature>
<dbReference type="InterPro" id="IPR043131">
    <property type="entry name" value="BCAT-like_N"/>
</dbReference>